<reference evidence="2" key="1">
    <citation type="journal article" date="2019" name="Sci. Rep.">
        <title>Draft genome of Tanacetum cinerariifolium, the natural source of mosquito coil.</title>
        <authorList>
            <person name="Yamashiro T."/>
            <person name="Shiraishi A."/>
            <person name="Satake H."/>
            <person name="Nakayama K."/>
        </authorList>
    </citation>
    <scope>NUCLEOTIDE SEQUENCE</scope>
</reference>
<comment type="caution">
    <text evidence="2">The sequence shown here is derived from an EMBL/GenBank/DDBJ whole genome shotgun (WGS) entry which is preliminary data.</text>
</comment>
<name>A0A699GPM4_TANCI</name>
<feature type="coiled-coil region" evidence="1">
    <location>
        <begin position="147"/>
        <end position="174"/>
    </location>
</feature>
<dbReference type="AlphaFoldDB" id="A0A699GPM4"/>
<evidence type="ECO:0000313" key="2">
    <source>
        <dbReference type="EMBL" id="GEV70017.1"/>
    </source>
</evidence>
<proteinExistence type="predicted"/>
<protein>
    <submittedName>
        <fullName evidence="2">Uncharacterized protein</fullName>
    </submittedName>
</protein>
<keyword evidence="1" id="KW-0175">Coiled coil</keyword>
<organism evidence="2">
    <name type="scientific">Tanacetum cinerariifolium</name>
    <name type="common">Dalmatian daisy</name>
    <name type="synonym">Chrysanthemum cinerariifolium</name>
    <dbReference type="NCBI Taxonomy" id="118510"/>
    <lineage>
        <taxon>Eukaryota</taxon>
        <taxon>Viridiplantae</taxon>
        <taxon>Streptophyta</taxon>
        <taxon>Embryophyta</taxon>
        <taxon>Tracheophyta</taxon>
        <taxon>Spermatophyta</taxon>
        <taxon>Magnoliopsida</taxon>
        <taxon>eudicotyledons</taxon>
        <taxon>Gunneridae</taxon>
        <taxon>Pentapetalae</taxon>
        <taxon>asterids</taxon>
        <taxon>campanulids</taxon>
        <taxon>Asterales</taxon>
        <taxon>Asteraceae</taxon>
        <taxon>Asteroideae</taxon>
        <taxon>Anthemideae</taxon>
        <taxon>Anthemidinae</taxon>
        <taxon>Tanacetum</taxon>
    </lineage>
</organism>
<evidence type="ECO:0000256" key="1">
    <source>
        <dbReference type="SAM" id="Coils"/>
    </source>
</evidence>
<dbReference type="EMBL" id="BKCJ010031481">
    <property type="protein sequence ID" value="GEV70017.1"/>
    <property type="molecule type" value="Genomic_DNA"/>
</dbReference>
<accession>A0A699GPM4</accession>
<sequence length="451" mass="52093">MSIPTFTKTHNLISYLEKPTESEGFIQINDFLNGSLIKYALTASTTIHTSFIKKFWTSAKVKKVNDEVWIQALVHRKRVNIKESLIRHILRLDDAEVPKLHHGISSAALWHVPSFFLLPIRNSISQDLCTNLSNKVLDLKSEVIYIKSTFKAKIKKLESRVERLEEENRVLKELMGVHSIVDSDEPVIEKEKSSKHERKIADIDADVLSMLDVNDEEPTGVEEVVEVFIASKLITKVVTTAGVDVNAASVQDTPITVAEATKVTVEVPKPIKRRGVTIQDPKETTTTVTVCYFFGLKDSNSYIERNRPCFKIIRADGNNRLFMSFSTMMKNFDREDLEFLWKIIRERFEKTKPKNYKYDYLLNTLKIMFEKPNVEAYVWKDQKGKYGLEKMYPLTHFTLEQMVNDVTLEVDYESEMSLDLLMLVRRQLNEGNLWYCIIAGDAWHLPFELSL</sequence>
<gene>
    <name evidence="2" type="ORF">Tci_141994</name>
</gene>